<dbReference type="EMBL" id="JAKKSL010000002">
    <property type="protein sequence ID" value="MCI2284567.1"/>
    <property type="molecule type" value="Genomic_DNA"/>
</dbReference>
<evidence type="ECO:0000313" key="1">
    <source>
        <dbReference type="EMBL" id="MCI2284567.1"/>
    </source>
</evidence>
<comment type="caution">
    <text evidence="1">The sequence shown here is derived from an EMBL/GenBank/DDBJ whole genome shotgun (WGS) entry which is preliminary data.</text>
</comment>
<accession>A0ABS9X6B3</accession>
<evidence type="ECO:0000313" key="2">
    <source>
        <dbReference type="Proteomes" id="UP001139646"/>
    </source>
</evidence>
<evidence type="ECO:0008006" key="3">
    <source>
        <dbReference type="Google" id="ProtNLM"/>
    </source>
</evidence>
<organism evidence="1 2">
    <name type="scientific">Colwellia maritima</name>
    <dbReference type="NCBI Taxonomy" id="2912588"/>
    <lineage>
        <taxon>Bacteria</taxon>
        <taxon>Pseudomonadati</taxon>
        <taxon>Pseudomonadota</taxon>
        <taxon>Gammaproteobacteria</taxon>
        <taxon>Alteromonadales</taxon>
        <taxon>Colwelliaceae</taxon>
        <taxon>Colwellia</taxon>
    </lineage>
</organism>
<dbReference type="PROSITE" id="PS51257">
    <property type="entry name" value="PROKAR_LIPOPROTEIN"/>
    <property type="match status" value="1"/>
</dbReference>
<protein>
    <recommendedName>
        <fullName evidence="3">Lipoprotein</fullName>
    </recommendedName>
</protein>
<name>A0ABS9X6B3_9GAMM</name>
<reference evidence="1" key="1">
    <citation type="submission" date="2022-01" db="EMBL/GenBank/DDBJ databases">
        <title>Colwellia maritima, isolated from seawater.</title>
        <authorList>
            <person name="Kristyanto S."/>
            <person name="Jung J."/>
            <person name="Jeon C.O."/>
        </authorList>
    </citation>
    <scope>NUCLEOTIDE SEQUENCE</scope>
    <source>
        <strain evidence="1">MSW7</strain>
    </source>
</reference>
<dbReference type="RefSeq" id="WP_242286997.1">
    <property type="nucleotide sequence ID" value="NZ_JAKKSL010000002.1"/>
</dbReference>
<keyword evidence="2" id="KW-1185">Reference proteome</keyword>
<sequence>MLKLQMMTHLFNPLMLKKLPIIFVFLFFLSACSGEEEINEIENPKFVAVAFFEAIYNEKDIDKAASICSPKLARLLIHYKTPQSVARHLFNMSFEKTIDIRPDDSGVKIRERFKDKIAVTIYIEGYYNESKVKHVKRLLLIQNDDDQWIIDEILKDPF</sequence>
<proteinExistence type="predicted"/>
<dbReference type="Proteomes" id="UP001139646">
    <property type="component" value="Unassembled WGS sequence"/>
</dbReference>
<gene>
    <name evidence="1" type="ORF">L3081_15680</name>
</gene>